<dbReference type="EMBL" id="CAADJE010000025">
    <property type="protein sequence ID" value="VFS75473.1"/>
    <property type="molecule type" value="Genomic_DNA"/>
</dbReference>
<name>A0A485BSV5_RAOPL</name>
<organism evidence="1 2">
    <name type="scientific">Raoultella planticola</name>
    <name type="common">Klebsiella planticola</name>
    <dbReference type="NCBI Taxonomy" id="575"/>
    <lineage>
        <taxon>Bacteria</taxon>
        <taxon>Pseudomonadati</taxon>
        <taxon>Pseudomonadota</taxon>
        <taxon>Gammaproteobacteria</taxon>
        <taxon>Enterobacterales</taxon>
        <taxon>Enterobacteriaceae</taxon>
        <taxon>Klebsiella/Raoultella group</taxon>
        <taxon>Raoultella</taxon>
    </lineage>
</organism>
<evidence type="ECO:0000313" key="1">
    <source>
        <dbReference type="EMBL" id="VFS75473.1"/>
    </source>
</evidence>
<protein>
    <submittedName>
        <fullName evidence="1">Uncharacterized protein</fullName>
    </submittedName>
</protein>
<dbReference type="Proteomes" id="UP000345637">
    <property type="component" value="Unassembled WGS sequence"/>
</dbReference>
<evidence type="ECO:0000313" key="2">
    <source>
        <dbReference type="Proteomes" id="UP000345637"/>
    </source>
</evidence>
<accession>A0A485BSV5</accession>
<reference evidence="1 2" key="1">
    <citation type="submission" date="2019-03" db="EMBL/GenBank/DDBJ databases">
        <authorList>
            <consortium name="Pathogen Informatics"/>
        </authorList>
    </citation>
    <scope>NUCLEOTIDE SEQUENCE [LARGE SCALE GENOMIC DNA]</scope>
    <source>
        <strain evidence="1 2">NCTC12998</strain>
    </source>
</reference>
<gene>
    <name evidence="1" type="ORF">NCTC12998_04653</name>
</gene>
<sequence length="122" mass="13838">MLRRRLRHKEHGLDVQIHHVIPVFLTEFKGILTTNQTGVVDQNIDMTEFGNRTLKQLRNTVNLPQIGGQAQETTSQRGNTLNRFHRLNNINADNIAARFGQTERHTLTQTGIAAGDNSHFTL</sequence>
<proteinExistence type="predicted"/>
<dbReference type="AlphaFoldDB" id="A0A485BSV5"/>